<dbReference type="STRING" id="1314785.A0A165GK77"/>
<protein>
    <submittedName>
        <fullName evidence="1">Uncharacterized protein</fullName>
    </submittedName>
</protein>
<name>A0A165GK77_9APHY</name>
<dbReference type="OrthoDB" id="2309723at2759"/>
<evidence type="ECO:0000313" key="2">
    <source>
        <dbReference type="Proteomes" id="UP000076871"/>
    </source>
</evidence>
<accession>A0A165GK77</accession>
<dbReference type="InParanoid" id="A0A165GK77"/>
<dbReference type="Proteomes" id="UP000076871">
    <property type="component" value="Unassembled WGS sequence"/>
</dbReference>
<proteinExistence type="predicted"/>
<gene>
    <name evidence="1" type="ORF">LAESUDRAFT_711634</name>
</gene>
<dbReference type="RefSeq" id="XP_040768207.1">
    <property type="nucleotide sequence ID" value="XM_040906849.1"/>
</dbReference>
<dbReference type="GeneID" id="63823878"/>
<dbReference type="EMBL" id="KV427609">
    <property type="protein sequence ID" value="KZT10467.1"/>
    <property type="molecule type" value="Genomic_DNA"/>
</dbReference>
<organism evidence="1 2">
    <name type="scientific">Laetiporus sulphureus 93-53</name>
    <dbReference type="NCBI Taxonomy" id="1314785"/>
    <lineage>
        <taxon>Eukaryota</taxon>
        <taxon>Fungi</taxon>
        <taxon>Dikarya</taxon>
        <taxon>Basidiomycota</taxon>
        <taxon>Agaricomycotina</taxon>
        <taxon>Agaricomycetes</taxon>
        <taxon>Polyporales</taxon>
        <taxon>Laetiporus</taxon>
    </lineage>
</organism>
<evidence type="ECO:0000313" key="1">
    <source>
        <dbReference type="EMBL" id="KZT10467.1"/>
    </source>
</evidence>
<sequence>MAQAFLKEIAPDGGGVSSFARLANSSAPRASPRNGLQTPAMVYAEHFVTDFLVLDGMIDQFVASLSPIEAAPTWQDDARMLLLTHTFALAATIQVHGTLKQAEGGTAQGRDVAAAHAAAAARGSTNLAQLAFVDPILAERPPSCRLN</sequence>
<keyword evidence="2" id="KW-1185">Reference proteome</keyword>
<dbReference type="AlphaFoldDB" id="A0A165GK77"/>
<reference evidence="1 2" key="1">
    <citation type="journal article" date="2016" name="Mol. Biol. Evol.">
        <title>Comparative Genomics of Early-Diverging Mushroom-Forming Fungi Provides Insights into the Origins of Lignocellulose Decay Capabilities.</title>
        <authorList>
            <person name="Nagy L.G."/>
            <person name="Riley R."/>
            <person name="Tritt A."/>
            <person name="Adam C."/>
            <person name="Daum C."/>
            <person name="Floudas D."/>
            <person name="Sun H."/>
            <person name="Yadav J.S."/>
            <person name="Pangilinan J."/>
            <person name="Larsson K.H."/>
            <person name="Matsuura K."/>
            <person name="Barry K."/>
            <person name="Labutti K."/>
            <person name="Kuo R."/>
            <person name="Ohm R.A."/>
            <person name="Bhattacharya S.S."/>
            <person name="Shirouzu T."/>
            <person name="Yoshinaga Y."/>
            <person name="Martin F.M."/>
            <person name="Grigoriev I.V."/>
            <person name="Hibbett D.S."/>
        </authorList>
    </citation>
    <scope>NUCLEOTIDE SEQUENCE [LARGE SCALE GENOMIC DNA]</scope>
    <source>
        <strain evidence="1 2">93-53</strain>
    </source>
</reference>